<reference evidence="1 2" key="1">
    <citation type="submission" date="2014-11" db="EMBL/GenBank/DDBJ databases">
        <authorList>
            <person name="Zhu J."/>
            <person name="Qi W."/>
            <person name="Song R."/>
        </authorList>
    </citation>
    <scope>NUCLEOTIDE SEQUENCE [LARGE SCALE GENOMIC DNA]</scope>
</reference>
<sequence length="275" mass="31114">MDVLFRYRSQRELWWFDVRGVTVEIPITVGGLRGTVFEQLRARGFPLHCGSNELTFPEDADLNDADDTAIVDFILQEYLSPDDGAVLVVEAPDGPRITRYFKLVWDTTTNIGLEDHQKNINAPTGGIFTLKFRDGANGSQLLYAIMDMRKEELRHTNEALVGYRDFIVGFGLPTTADTFGELGRDRDHPIIVTAPPPPMPAPPSPSLWQRCEDCMRSTFSSIFGFQQRSSSSEESATSEPLINQPANDVKALLMNRWSIDSRWIRRWFTGHRGMT</sequence>
<dbReference type="Proteomes" id="UP000041254">
    <property type="component" value="Unassembled WGS sequence"/>
</dbReference>
<dbReference type="InParanoid" id="A0A0G4EDR5"/>
<accession>A0A0G4EDR5</accession>
<keyword evidence="2" id="KW-1185">Reference proteome</keyword>
<name>A0A0G4EDR5_VITBC</name>
<gene>
    <name evidence="1" type="ORF">Vbra_4881</name>
</gene>
<evidence type="ECO:0000313" key="1">
    <source>
        <dbReference type="EMBL" id="CEL93670.1"/>
    </source>
</evidence>
<dbReference type="AlphaFoldDB" id="A0A0G4EDR5"/>
<organism evidence="1 2">
    <name type="scientific">Vitrella brassicaformis (strain CCMP3155)</name>
    <dbReference type="NCBI Taxonomy" id="1169540"/>
    <lineage>
        <taxon>Eukaryota</taxon>
        <taxon>Sar</taxon>
        <taxon>Alveolata</taxon>
        <taxon>Colpodellida</taxon>
        <taxon>Vitrellaceae</taxon>
        <taxon>Vitrella</taxon>
    </lineage>
</organism>
<dbReference type="VEuPathDB" id="CryptoDB:Vbra_4881"/>
<dbReference type="EMBL" id="CDMY01000182">
    <property type="protein sequence ID" value="CEL93670.1"/>
    <property type="molecule type" value="Genomic_DNA"/>
</dbReference>
<protein>
    <submittedName>
        <fullName evidence="1">Uncharacterized protein</fullName>
    </submittedName>
</protein>
<proteinExistence type="predicted"/>
<evidence type="ECO:0000313" key="2">
    <source>
        <dbReference type="Proteomes" id="UP000041254"/>
    </source>
</evidence>